<organism evidence="1 2">
    <name type="scientific">Camellia lanceoleosa</name>
    <dbReference type="NCBI Taxonomy" id="1840588"/>
    <lineage>
        <taxon>Eukaryota</taxon>
        <taxon>Viridiplantae</taxon>
        <taxon>Streptophyta</taxon>
        <taxon>Embryophyta</taxon>
        <taxon>Tracheophyta</taxon>
        <taxon>Spermatophyta</taxon>
        <taxon>Magnoliopsida</taxon>
        <taxon>eudicotyledons</taxon>
        <taxon>Gunneridae</taxon>
        <taxon>Pentapetalae</taxon>
        <taxon>asterids</taxon>
        <taxon>Ericales</taxon>
        <taxon>Theaceae</taxon>
        <taxon>Camellia</taxon>
    </lineage>
</organism>
<evidence type="ECO:0000313" key="2">
    <source>
        <dbReference type="Proteomes" id="UP001060215"/>
    </source>
</evidence>
<keyword evidence="2" id="KW-1185">Reference proteome</keyword>
<proteinExistence type="predicted"/>
<name>A0ACC0HM90_9ERIC</name>
<dbReference type="EMBL" id="CM045761">
    <property type="protein sequence ID" value="KAI8013191.1"/>
    <property type="molecule type" value="Genomic_DNA"/>
</dbReference>
<dbReference type="Proteomes" id="UP001060215">
    <property type="component" value="Chromosome 4"/>
</dbReference>
<accession>A0ACC0HM90</accession>
<reference evidence="1 2" key="1">
    <citation type="journal article" date="2022" name="Plant J.">
        <title>Chromosome-level genome of Camellia lanceoleosa provides a valuable resource for understanding genome evolution and self-incompatibility.</title>
        <authorList>
            <person name="Gong W."/>
            <person name="Xiao S."/>
            <person name="Wang L."/>
            <person name="Liao Z."/>
            <person name="Chang Y."/>
            <person name="Mo W."/>
            <person name="Hu G."/>
            <person name="Li W."/>
            <person name="Zhao G."/>
            <person name="Zhu H."/>
            <person name="Hu X."/>
            <person name="Ji K."/>
            <person name="Xiang X."/>
            <person name="Song Q."/>
            <person name="Yuan D."/>
            <person name="Jin S."/>
            <person name="Zhang L."/>
        </authorList>
    </citation>
    <scope>NUCLEOTIDE SEQUENCE [LARGE SCALE GENOMIC DNA]</scope>
    <source>
        <strain evidence="1">SQ_2022a</strain>
    </source>
</reference>
<sequence length="181" mass="20639">MQQDTEFIARLRERNLMSLRAFVRIPDRFSLVYDYIPNSSLENTMNRHWDDGVFSTVMKVNVYTGNDERVVRAVKVKYMKRDGDSVWSLLHGYSGTVNEIKLDYPSEEIVGIEGYHGAVEGRDGSEAITCITFHTNMREYGPFREEVGTYFSSTLYGGKVVGFSGRSGSYLNAIGVHVEYF</sequence>
<comment type="caution">
    <text evidence="1">The sequence shown here is derived from an EMBL/GenBank/DDBJ whole genome shotgun (WGS) entry which is preliminary data.</text>
</comment>
<evidence type="ECO:0000313" key="1">
    <source>
        <dbReference type="EMBL" id="KAI8013191.1"/>
    </source>
</evidence>
<protein>
    <submittedName>
        <fullName evidence="1">Uncharacterized protein</fullName>
    </submittedName>
</protein>
<gene>
    <name evidence="1" type="ORF">LOK49_LG05G03639</name>
</gene>